<feature type="compositionally biased region" description="Polar residues" evidence="1">
    <location>
        <begin position="388"/>
        <end position="404"/>
    </location>
</feature>
<feature type="compositionally biased region" description="Polar residues" evidence="1">
    <location>
        <begin position="305"/>
        <end position="315"/>
    </location>
</feature>
<evidence type="ECO:0000313" key="2">
    <source>
        <dbReference type="EMBL" id="KAK5045224.1"/>
    </source>
</evidence>
<dbReference type="AlphaFoldDB" id="A0AAV9MUV6"/>
<feature type="compositionally biased region" description="Polar residues" evidence="1">
    <location>
        <begin position="185"/>
        <end position="200"/>
    </location>
</feature>
<reference evidence="2 3" key="1">
    <citation type="submission" date="2023-08" db="EMBL/GenBank/DDBJ databases">
        <title>Black Yeasts Isolated from many extreme environments.</title>
        <authorList>
            <person name="Coleine C."/>
            <person name="Stajich J.E."/>
            <person name="Selbmann L."/>
        </authorList>
    </citation>
    <scope>NUCLEOTIDE SEQUENCE [LARGE SCALE GENOMIC DNA]</scope>
    <source>
        <strain evidence="2 3">CCFEE 5792</strain>
    </source>
</reference>
<feature type="compositionally biased region" description="Acidic residues" evidence="1">
    <location>
        <begin position="9"/>
        <end position="23"/>
    </location>
</feature>
<gene>
    <name evidence="2" type="ORF">LTR84_009557</name>
</gene>
<keyword evidence="3" id="KW-1185">Reference proteome</keyword>
<feature type="region of interest" description="Disordered" evidence="1">
    <location>
        <begin position="175"/>
        <end position="328"/>
    </location>
</feature>
<feature type="compositionally biased region" description="Acidic residues" evidence="1">
    <location>
        <begin position="97"/>
        <end position="106"/>
    </location>
</feature>
<evidence type="ECO:0000256" key="1">
    <source>
        <dbReference type="SAM" id="MobiDB-lite"/>
    </source>
</evidence>
<comment type="caution">
    <text evidence="2">The sequence shown here is derived from an EMBL/GenBank/DDBJ whole genome shotgun (WGS) entry which is preliminary data.</text>
</comment>
<evidence type="ECO:0000313" key="3">
    <source>
        <dbReference type="Proteomes" id="UP001358417"/>
    </source>
</evidence>
<sequence length="565" mass="62172">MPYYRDIDDWSETDDEEVEDEVEAESHEVEDVETGDVGYGDSAAESEQEVAETPPLQNLDKSPRVSGLESSPGFAQISDIENTKSTIAKDPTVSTDSEAEPEPDPDGVDKDQQELLNNSTGLVEAKKTAKFSNQYDTKSTNTFRGTTTSQRIETGRELEEESEDLAQREILAKFTQISGPGDDQATYQRPQSQSTISNSYPVDMRVSNDAWSSSSESGDDEDNQHDAGTRQQPPLILLSSDSEETEPTSNRKRKRTTPLPTQIATSESSKRPRTSLRRSSSPHPLANVMSDLGPLQQPRTIYPQPATSTKPQSDQGRLLQHHLPPSLPPINVVPDQDPLLQSHLIHLLPSHLLSVGSKSFPTSNSTPPPRLINSHASNATSNDDEDSPSQPTSKANSPLPSTDSPRWPKSLLSHKKTAVKAREERKRRTPLLKLFNRRYLADRSATLSMVGNLSKDSRWAQLTAEQREAVKAQRTLELMERRFREGKSQSAVLARLLPLVAQKGYSEGVLLRLLLQRDSCQKVLGEVLKDVVDVDAGGEVVLKGEVGKVVAAQQAHTQASRPGVS</sequence>
<accession>A0AAV9MUV6</accession>
<feature type="region of interest" description="Disordered" evidence="1">
    <location>
        <begin position="358"/>
        <end position="425"/>
    </location>
</feature>
<dbReference type="Proteomes" id="UP001358417">
    <property type="component" value="Unassembled WGS sequence"/>
</dbReference>
<dbReference type="RefSeq" id="XP_064700860.1">
    <property type="nucleotide sequence ID" value="XM_064853097.1"/>
</dbReference>
<feature type="compositionally biased region" description="Low complexity" evidence="1">
    <location>
        <begin position="207"/>
        <end position="216"/>
    </location>
</feature>
<protein>
    <submittedName>
        <fullName evidence="2">Uncharacterized protein</fullName>
    </submittedName>
</protein>
<feature type="compositionally biased region" description="Polar residues" evidence="1">
    <location>
        <begin position="79"/>
        <end position="96"/>
    </location>
</feature>
<name>A0AAV9MUV6_9EURO</name>
<dbReference type="EMBL" id="JAVRRD010000039">
    <property type="protein sequence ID" value="KAK5045224.1"/>
    <property type="molecule type" value="Genomic_DNA"/>
</dbReference>
<dbReference type="GeneID" id="89977716"/>
<organism evidence="2 3">
    <name type="scientific">Exophiala bonariae</name>
    <dbReference type="NCBI Taxonomy" id="1690606"/>
    <lineage>
        <taxon>Eukaryota</taxon>
        <taxon>Fungi</taxon>
        <taxon>Dikarya</taxon>
        <taxon>Ascomycota</taxon>
        <taxon>Pezizomycotina</taxon>
        <taxon>Eurotiomycetes</taxon>
        <taxon>Chaetothyriomycetidae</taxon>
        <taxon>Chaetothyriales</taxon>
        <taxon>Herpotrichiellaceae</taxon>
        <taxon>Exophiala</taxon>
    </lineage>
</organism>
<feature type="compositionally biased region" description="Polar residues" evidence="1">
    <location>
        <begin position="258"/>
        <end position="267"/>
    </location>
</feature>
<feature type="region of interest" description="Disordered" evidence="1">
    <location>
        <begin position="1"/>
        <end position="163"/>
    </location>
</feature>
<feature type="compositionally biased region" description="Polar residues" evidence="1">
    <location>
        <begin position="130"/>
        <end position="152"/>
    </location>
</feature>
<proteinExistence type="predicted"/>